<dbReference type="PANTHER" id="PTHR12778:SF9">
    <property type="entry name" value="ACETYL-COENZYME A TRANSPORTER 1"/>
    <property type="match status" value="1"/>
</dbReference>
<dbReference type="SUPFAM" id="SSF103473">
    <property type="entry name" value="MFS general substrate transporter"/>
    <property type="match status" value="1"/>
</dbReference>
<dbReference type="InterPro" id="IPR036259">
    <property type="entry name" value="MFS_trans_sf"/>
</dbReference>
<feature type="region of interest" description="Disordered" evidence="5">
    <location>
        <begin position="1"/>
        <end position="24"/>
    </location>
</feature>
<keyword evidence="8" id="KW-1185">Reference proteome</keyword>
<feature type="transmembrane region" description="Helical" evidence="6">
    <location>
        <begin position="181"/>
        <end position="204"/>
    </location>
</feature>
<organism evidence="7 8">
    <name type="scientific">Coptotermes formosanus</name>
    <name type="common">Formosan subterranean termite</name>
    <dbReference type="NCBI Taxonomy" id="36987"/>
    <lineage>
        <taxon>Eukaryota</taxon>
        <taxon>Metazoa</taxon>
        <taxon>Ecdysozoa</taxon>
        <taxon>Arthropoda</taxon>
        <taxon>Hexapoda</taxon>
        <taxon>Insecta</taxon>
        <taxon>Pterygota</taxon>
        <taxon>Neoptera</taxon>
        <taxon>Polyneoptera</taxon>
        <taxon>Dictyoptera</taxon>
        <taxon>Blattodea</taxon>
        <taxon>Blattoidea</taxon>
        <taxon>Termitoidae</taxon>
        <taxon>Rhinotermitidae</taxon>
        <taxon>Coptotermes</taxon>
    </lineage>
</organism>
<evidence type="ECO:0008006" key="9">
    <source>
        <dbReference type="Google" id="ProtNLM"/>
    </source>
</evidence>
<dbReference type="InterPro" id="IPR004752">
    <property type="entry name" value="AmpG_permease/AT-1"/>
</dbReference>
<feature type="transmembrane region" description="Helical" evidence="6">
    <location>
        <begin position="375"/>
        <end position="399"/>
    </location>
</feature>
<feature type="transmembrane region" description="Helical" evidence="6">
    <location>
        <begin position="342"/>
        <end position="363"/>
    </location>
</feature>
<comment type="subcellular location">
    <subcellularLocation>
        <location evidence="1">Membrane</location>
        <topology evidence="1">Multi-pass membrane protein</topology>
    </subcellularLocation>
</comment>
<dbReference type="Gene3D" id="1.20.1250.20">
    <property type="entry name" value="MFS general substrate transporter like domains"/>
    <property type="match status" value="1"/>
</dbReference>
<dbReference type="AlphaFoldDB" id="A0A6L2PEL9"/>
<dbReference type="PANTHER" id="PTHR12778">
    <property type="entry name" value="SOLUTE CARRIER FAMILY 33 ACETYL-COA TRANSPORTER -RELATED"/>
    <property type="match status" value="1"/>
</dbReference>
<evidence type="ECO:0000313" key="8">
    <source>
        <dbReference type="Proteomes" id="UP000502823"/>
    </source>
</evidence>
<gene>
    <name evidence="7" type="ORF">Cfor_10699</name>
</gene>
<dbReference type="EMBL" id="BLKM01000075">
    <property type="protein sequence ID" value="GFG28557.1"/>
    <property type="molecule type" value="Genomic_DNA"/>
</dbReference>
<evidence type="ECO:0000256" key="1">
    <source>
        <dbReference type="ARBA" id="ARBA00004141"/>
    </source>
</evidence>
<proteinExistence type="predicted"/>
<evidence type="ECO:0000256" key="5">
    <source>
        <dbReference type="SAM" id="MobiDB-lite"/>
    </source>
</evidence>
<dbReference type="OrthoDB" id="6415790at2759"/>
<reference evidence="8" key="1">
    <citation type="submission" date="2020-01" db="EMBL/GenBank/DDBJ databases">
        <title>Draft genome sequence of the Termite Coptotermes fromosanus.</title>
        <authorList>
            <person name="Itakura S."/>
            <person name="Yosikawa Y."/>
            <person name="Umezawa K."/>
        </authorList>
    </citation>
    <scope>NUCLEOTIDE SEQUENCE [LARGE SCALE GENOMIC DNA]</scope>
</reference>
<dbReference type="InterPro" id="IPR024371">
    <property type="entry name" value="AcetylCoA_trans_1-like"/>
</dbReference>
<keyword evidence="3 6" id="KW-1133">Transmembrane helix</keyword>
<sequence>MSIPKGAGRDVRDSSVTLEDGNRTGNRRVEEGGYVKGDEWNIAILFFLYVLQGIPLGLSSAIPMYLQNRGVSYRQQAEFSFVHWPFSVKLLWAPIVDSFFSARFGRRKSWLVPAQYLIGLFMIFLSGKVEDWLGPDHSSTHAPNITVLTCFFFFLNFLAATQDIVVDGWALTMLQRHNVSLASTCNSVGQTTGYFLGYVIFLGLESAEFCNAYLRSSPSPHGIVTLPGSFLYFWGIVFLVLTTLIMVFKKEYSCTEPSLGVVQTYHLLWNITRLPSIHMTALILLTSKVGFSACDAVTSLKMIDAGFPKEKLALMAIPLVPLQILLPLIISKRIVGARPLNVYISAFPYRLLFGIIVAGLVWITPAVIQNGNVPWYYYIALLVTYALHQIAVYSMYVAVMAFFARVSDPAVGGTYMTLLNTLSNLGGNWPSTLALWMVDSLTYKRCSAPSLQNNTCVTAEETEACLKVGGTCDTLLDGYYLETALCTAIGWLWLQWGRRRVNELQARDQWEWQVIRQEKQS</sequence>
<comment type="caution">
    <text evidence="7">The sequence shown here is derived from an EMBL/GenBank/DDBJ whole genome shotgun (WGS) entry which is preliminary data.</text>
</comment>
<dbReference type="GO" id="GO:0016020">
    <property type="term" value="C:membrane"/>
    <property type="evidence" value="ECO:0007669"/>
    <property type="project" value="UniProtKB-SubCell"/>
</dbReference>
<evidence type="ECO:0000256" key="6">
    <source>
        <dbReference type="SAM" id="Phobius"/>
    </source>
</evidence>
<keyword evidence="2 6" id="KW-0812">Transmembrane</keyword>
<feature type="transmembrane region" description="Helical" evidence="6">
    <location>
        <begin position="312"/>
        <end position="330"/>
    </location>
</feature>
<evidence type="ECO:0000256" key="4">
    <source>
        <dbReference type="ARBA" id="ARBA00023136"/>
    </source>
</evidence>
<evidence type="ECO:0000256" key="3">
    <source>
        <dbReference type="ARBA" id="ARBA00022989"/>
    </source>
</evidence>
<feature type="transmembrane region" description="Helical" evidence="6">
    <location>
        <begin position="224"/>
        <end position="248"/>
    </location>
</feature>
<keyword evidence="4 6" id="KW-0472">Membrane</keyword>
<feature type="transmembrane region" description="Helical" evidence="6">
    <location>
        <begin position="141"/>
        <end position="160"/>
    </location>
</feature>
<protein>
    <recommendedName>
        <fullName evidence="9">Acetyl-coenzyme A transporter 1</fullName>
    </recommendedName>
</protein>
<accession>A0A6L2PEL9</accession>
<feature type="transmembrane region" description="Helical" evidence="6">
    <location>
        <begin position="42"/>
        <end position="66"/>
    </location>
</feature>
<evidence type="ECO:0000256" key="2">
    <source>
        <dbReference type="ARBA" id="ARBA00022692"/>
    </source>
</evidence>
<evidence type="ECO:0000313" key="7">
    <source>
        <dbReference type="EMBL" id="GFG28557.1"/>
    </source>
</evidence>
<feature type="transmembrane region" description="Helical" evidence="6">
    <location>
        <begin position="110"/>
        <end position="129"/>
    </location>
</feature>
<dbReference type="InParanoid" id="A0A6L2PEL9"/>
<dbReference type="GO" id="GO:0035348">
    <property type="term" value="P:acetyl-CoA transmembrane transport"/>
    <property type="evidence" value="ECO:0007669"/>
    <property type="project" value="InterPro"/>
</dbReference>
<dbReference type="Proteomes" id="UP000502823">
    <property type="component" value="Unassembled WGS sequence"/>
</dbReference>
<dbReference type="GO" id="GO:0008521">
    <property type="term" value="F:acetyl-CoA transmembrane transporter activity"/>
    <property type="evidence" value="ECO:0007669"/>
    <property type="project" value="InterPro"/>
</dbReference>
<dbReference type="FunCoup" id="A0A6L2PEL9">
    <property type="interactions" value="415"/>
</dbReference>
<dbReference type="Pfam" id="PF13000">
    <property type="entry name" value="Acatn"/>
    <property type="match status" value="3"/>
</dbReference>
<name>A0A6L2PEL9_COPFO</name>